<accession>J9C9D0</accession>
<dbReference type="AlphaFoldDB" id="J9C9D0"/>
<protein>
    <submittedName>
        <fullName evidence="1">Uncharacterized protein</fullName>
    </submittedName>
</protein>
<proteinExistence type="predicted"/>
<sequence length="50" mass="5828">MAGSSLLMASHLRRYCLIRRSLRLPKILVRSSSNIMITRIWGRHVIDDYA</sequence>
<evidence type="ECO:0000313" key="1">
    <source>
        <dbReference type="EMBL" id="EJW96505.1"/>
    </source>
</evidence>
<name>J9C9D0_9ZZZZ</name>
<dbReference type="EMBL" id="AMCI01005252">
    <property type="protein sequence ID" value="EJW96505.1"/>
    <property type="molecule type" value="Genomic_DNA"/>
</dbReference>
<reference evidence="1" key="1">
    <citation type="journal article" date="2012" name="PLoS ONE">
        <title>Gene sets for utilization of primary and secondary nutrition supplies in the distal gut of endangered iberian lynx.</title>
        <authorList>
            <person name="Alcaide M."/>
            <person name="Messina E."/>
            <person name="Richter M."/>
            <person name="Bargiela R."/>
            <person name="Peplies J."/>
            <person name="Huws S.A."/>
            <person name="Newbold C.J."/>
            <person name="Golyshin P.N."/>
            <person name="Simon M.A."/>
            <person name="Lopez G."/>
            <person name="Yakimov M.M."/>
            <person name="Ferrer M."/>
        </authorList>
    </citation>
    <scope>NUCLEOTIDE SEQUENCE</scope>
</reference>
<gene>
    <name evidence="1" type="ORF">EVA_15389</name>
</gene>
<organism evidence="1">
    <name type="scientific">gut metagenome</name>
    <dbReference type="NCBI Taxonomy" id="749906"/>
    <lineage>
        <taxon>unclassified sequences</taxon>
        <taxon>metagenomes</taxon>
        <taxon>organismal metagenomes</taxon>
    </lineage>
</organism>
<comment type="caution">
    <text evidence="1">The sequence shown here is derived from an EMBL/GenBank/DDBJ whole genome shotgun (WGS) entry which is preliminary data.</text>
</comment>